<gene>
    <name evidence="1" type="ORF">GCM10011594_25300</name>
</gene>
<dbReference type="InterPro" id="IPR013078">
    <property type="entry name" value="His_Pase_superF_clade-1"/>
</dbReference>
<reference evidence="1" key="2">
    <citation type="submission" date="2020-09" db="EMBL/GenBank/DDBJ databases">
        <authorList>
            <person name="Sun Q."/>
            <person name="Zhou Y."/>
        </authorList>
    </citation>
    <scope>NUCLEOTIDE SEQUENCE</scope>
    <source>
        <strain evidence="1">CGMCC 4.7308</strain>
    </source>
</reference>
<sequence>MTSTVVHLLRHGKVHNPAGVLYGRLPGYRLAASGLAMADGVAAELAGHDIVYLAASSLERAQQTAAPLAAAHGLEVRTDDRVIEAGNVFEGMVVGTRDGALRRPGNWAKLRNPTRPSWGEPYLAIAHRMLAAVYTAVQAAAGHEAVLVSHQLPIWTVRRYLEGRRLWHDPSRRQCSLASLTSLHFADGVFTSLTYREPVGHIEALDDPAEAGGPEAGA</sequence>
<proteinExistence type="predicted"/>
<dbReference type="Proteomes" id="UP000655208">
    <property type="component" value="Unassembled WGS sequence"/>
</dbReference>
<dbReference type="Gene3D" id="3.40.50.1240">
    <property type="entry name" value="Phosphoglycerate mutase-like"/>
    <property type="match status" value="1"/>
</dbReference>
<comment type="caution">
    <text evidence="1">The sequence shown here is derived from an EMBL/GenBank/DDBJ whole genome shotgun (WGS) entry which is preliminary data.</text>
</comment>
<evidence type="ECO:0000313" key="2">
    <source>
        <dbReference type="Proteomes" id="UP000655208"/>
    </source>
</evidence>
<protein>
    <submittedName>
        <fullName evidence="1">Histidine phosphatase family protein</fullName>
    </submittedName>
</protein>
<keyword evidence="2" id="KW-1185">Reference proteome</keyword>
<name>A0A917SZM5_9ACTN</name>
<organism evidence="1 2">
    <name type="scientific">Nakamurella endophytica</name>
    <dbReference type="NCBI Taxonomy" id="1748367"/>
    <lineage>
        <taxon>Bacteria</taxon>
        <taxon>Bacillati</taxon>
        <taxon>Actinomycetota</taxon>
        <taxon>Actinomycetes</taxon>
        <taxon>Nakamurellales</taxon>
        <taxon>Nakamurellaceae</taxon>
        <taxon>Nakamurella</taxon>
    </lineage>
</organism>
<dbReference type="CDD" id="cd07067">
    <property type="entry name" value="HP_PGM_like"/>
    <property type="match status" value="1"/>
</dbReference>
<dbReference type="EMBL" id="BMNA01000004">
    <property type="protein sequence ID" value="GGM04042.1"/>
    <property type="molecule type" value="Genomic_DNA"/>
</dbReference>
<evidence type="ECO:0000313" key="1">
    <source>
        <dbReference type="EMBL" id="GGM04042.1"/>
    </source>
</evidence>
<dbReference type="RefSeq" id="WP_188941914.1">
    <property type="nucleotide sequence ID" value="NZ_BMNA01000004.1"/>
</dbReference>
<reference evidence="1" key="1">
    <citation type="journal article" date="2014" name="Int. J. Syst. Evol. Microbiol.">
        <title>Complete genome sequence of Corynebacterium casei LMG S-19264T (=DSM 44701T), isolated from a smear-ripened cheese.</title>
        <authorList>
            <consortium name="US DOE Joint Genome Institute (JGI-PGF)"/>
            <person name="Walter F."/>
            <person name="Albersmeier A."/>
            <person name="Kalinowski J."/>
            <person name="Ruckert C."/>
        </authorList>
    </citation>
    <scope>NUCLEOTIDE SEQUENCE</scope>
    <source>
        <strain evidence="1">CGMCC 4.7308</strain>
    </source>
</reference>
<dbReference type="SMART" id="SM00855">
    <property type="entry name" value="PGAM"/>
    <property type="match status" value="1"/>
</dbReference>
<accession>A0A917SZM5</accession>
<dbReference type="SUPFAM" id="SSF53254">
    <property type="entry name" value="Phosphoglycerate mutase-like"/>
    <property type="match status" value="1"/>
</dbReference>
<dbReference type="InterPro" id="IPR029033">
    <property type="entry name" value="His_PPase_superfam"/>
</dbReference>
<dbReference type="AlphaFoldDB" id="A0A917SZM5"/>
<dbReference type="Pfam" id="PF00300">
    <property type="entry name" value="His_Phos_1"/>
    <property type="match status" value="1"/>
</dbReference>